<dbReference type="InterPro" id="IPR016024">
    <property type="entry name" value="ARM-type_fold"/>
</dbReference>
<evidence type="ECO:0000259" key="6">
    <source>
        <dbReference type="Pfam" id="PF23227"/>
    </source>
</evidence>
<reference evidence="7" key="1">
    <citation type="submission" date="2020-04" db="EMBL/GenBank/DDBJ databases">
        <authorList>
            <person name="Neveu A P."/>
        </authorList>
    </citation>
    <scope>NUCLEOTIDE SEQUENCE</scope>
    <source>
        <tissue evidence="7">Whole embryo</tissue>
    </source>
</reference>
<dbReference type="InterPro" id="IPR055408">
    <property type="entry name" value="HEAT_MROH2B-like"/>
</dbReference>
<dbReference type="PROSITE" id="PS50077">
    <property type="entry name" value="HEAT_REPEAT"/>
    <property type="match status" value="1"/>
</dbReference>
<keyword evidence="1" id="KW-0677">Repeat</keyword>
<protein>
    <submittedName>
        <fullName evidence="7">Maestro heat-like repeat-containing protein family member 1</fullName>
    </submittedName>
</protein>
<dbReference type="PANTHER" id="PTHR23120:SF0">
    <property type="entry name" value="MAESTRO HEAT-LIKE REPEAT FAMILY MEMBER 1"/>
    <property type="match status" value="1"/>
</dbReference>
<dbReference type="Pfam" id="PF23221">
    <property type="entry name" value="HEAT_MROH2B_1st"/>
    <property type="match status" value="1"/>
</dbReference>
<dbReference type="Pfam" id="PF23227">
    <property type="entry name" value="HEAT_MROH2B_C"/>
    <property type="match status" value="1"/>
</dbReference>
<dbReference type="InterPro" id="IPR045206">
    <property type="entry name" value="Maestro_heat-like_prot"/>
</dbReference>
<dbReference type="InterPro" id="IPR048465">
    <property type="entry name" value="Maestro-like_HEAT"/>
</dbReference>
<dbReference type="Pfam" id="PF23210">
    <property type="entry name" value="HEAT_Maestro_2"/>
    <property type="match status" value="1"/>
</dbReference>
<dbReference type="InterPro" id="IPR055406">
    <property type="entry name" value="HEAT_Maestro"/>
</dbReference>
<dbReference type="EMBL" id="LR788090">
    <property type="protein sequence ID" value="CAB3263952.1"/>
    <property type="molecule type" value="mRNA"/>
</dbReference>
<gene>
    <name evidence="7" type="primary">Mroh1</name>
</gene>
<feature type="domain" description="Maestro/Maestro-like HEAT-repeats" evidence="6">
    <location>
        <begin position="1361"/>
        <end position="1634"/>
    </location>
</feature>
<dbReference type="Pfam" id="PF21047">
    <property type="entry name" value="HEAT_Maestro"/>
    <property type="match status" value="1"/>
</dbReference>
<evidence type="ECO:0000259" key="3">
    <source>
        <dbReference type="Pfam" id="PF21047"/>
    </source>
</evidence>
<proteinExistence type="evidence at transcript level"/>
<dbReference type="InterPro" id="IPR011989">
    <property type="entry name" value="ARM-like"/>
</dbReference>
<feature type="domain" description="MROH2B-like HEAT-repeats" evidence="4">
    <location>
        <begin position="258"/>
        <end position="905"/>
    </location>
</feature>
<sequence>MSSPKSSGSQASALAAALISSSFDKDQKIKEAISNSLSAFGKQSPELVLEAIHEFLVKHPKIDQQHRILLLQCMNNILEEKCSAICTETAKKIIGLASEDLTKSKKAILELHGVASDILVSVGMCFLSDVMDELLKKFVPGILPHSFVVQTLGKLSIANVNGMSAYMGKLLSTTLPLLSLAKNDVVRVIFSKCLMNFCESILEFVANDNGEENQITKTTFSTEIYGAYDILYNTWLQTRETKVVCAVVGALGKMSHLMECEKLEVNAPKLVSMLMSLNRRHTSDPLPLTTALCDVIAAVNECKSNVLEQNLDGLTVNLHNQVWNTPESSSPSLVKNYNEVLRCFGILASEYSDIIIRVILQRAESREEKVRAGNLVVLRHLINSNESMENHKDLIVTGFLLHLNETSNKVKLNMGKLIIAMATHGYLECEGGQEYIQFIVRQCSLPVSQQQNKDKTAVTNEQVRTMCDDILKLITTTVEGLEKVLWPYLFELVTSLELSNSLGVIFHSLAHIAQKKREEKAEDLLIDFNHTVNVPSPVALFSRIVVTLAHPHTPRSYPEETLLLLQNFSANVHPEVVEMWDEIIPKIVQHLQDNIENKENWSQTVWEDLLLKFLQKTLDKIDNEEWTCSVGQSLTAQWNLYEFEPTYKNFAYKCLGVVLRKTQNKEFVESYLATLFLTVKHLHQQEREGAAVCVGYCASSHLDATLSRLSEYTKLNISKKESSYFNFLKSERSLVDLENVKGFVALCCGYIAFYGPSQLITSRIETNIVKTIMPLFKGIKDPVIRGDFSSSVNLIARSLDPDHFTSNSNKPRYVFAAREDFTTKLMVYMRDDAHDKPTHLKAMIMKACASLVKLDPPMADTDIAALVKQCVTAIIPIPEPTKESSQNDVFIECVESLHSLLEEIIRKRPNSAGLFSVFKHLEPFLISNTDHERRQALNTVHQAFQSYYNLFKVSNLNAELTHLGVFLARLIPSCCDEVPVMREASLKCIRQLLDIQNKYNGVEVEGRSSESDSLGAISNQLQQTGGQLMYKAIVDLAQVLCVKIPTDLLHFQPGSLTVSLVDTLSCPRGPAAYGACLTLHHIFESRGSIFVHKVEDILSALLGTLAELSADDRPDFVRNGVLDLFACLTRHHTHLCIKTLLCTPLPYTDVVVSCWTKIGCTDIRTSAVEFLLDQFDRGLPYEEVLKRKGKPKEGSMKTATKSSLAITCAIQYILDAHKISVRPRSPSNISYHLIAMSLVRVGSMIDVQSPPKLGIDPYRQAVDLLRTVMQCHCESEMMTSLEQRRVWSLLDIRTGDTFLEALSATAGSFCKHRLGDVSNIVSSLNVYLPSIYEMRRATVVGFLAQLVKEPAGRDDVLLEIVMNSLRSKLVDPHNLVRQLCIRGLANIIFTSQDQIERYSTSVLSAMMTGMDDKDDSDNAITLEAMSGLAKFLNKVERTNIHSIFINVCLRVRPCFENDNPVVRVAAFRLFGALSKFGTGSSETSYVEQVHSNLISILLHLNDESVDVVKSCKKTLRDVGPHVGANEINEVFQKHLVDETNLHYGEFMSNLSKIMVNVFPEKINFYVMGCVSFYKSQWSVLRCNAAMFTGFLMSNLAEEHHETVNKEHACRALIQLLKDSSPQVRGKAAEAMSKLVQY</sequence>
<dbReference type="PANTHER" id="PTHR23120">
    <property type="entry name" value="MAESTRO-RELATED HEAT DOMAIN-CONTAINING"/>
    <property type="match status" value="1"/>
</dbReference>
<accession>A0A6F9DKI2</accession>
<dbReference type="GO" id="GO:0005737">
    <property type="term" value="C:cytoplasm"/>
    <property type="evidence" value="ECO:0007669"/>
    <property type="project" value="TreeGrafter"/>
</dbReference>
<dbReference type="InterPro" id="IPR056282">
    <property type="entry name" value="MROH2B-like_N_HEAT"/>
</dbReference>
<dbReference type="InterPro" id="IPR021133">
    <property type="entry name" value="HEAT_type_2"/>
</dbReference>
<evidence type="ECO:0000259" key="4">
    <source>
        <dbReference type="Pfam" id="PF23210"/>
    </source>
</evidence>
<dbReference type="Gene3D" id="1.25.10.10">
    <property type="entry name" value="Leucine-rich Repeat Variant"/>
    <property type="match status" value="3"/>
</dbReference>
<feature type="repeat" description="HEAT" evidence="2">
    <location>
        <begin position="1608"/>
        <end position="1637"/>
    </location>
</feature>
<name>A0A6F9DKI2_9ASCI</name>
<feature type="domain" description="Maestro-like HEAT-repeats" evidence="3">
    <location>
        <begin position="931"/>
        <end position="1160"/>
    </location>
</feature>
<evidence type="ECO:0000313" key="7">
    <source>
        <dbReference type="EMBL" id="CAB3263952.1"/>
    </source>
</evidence>
<organism evidence="7">
    <name type="scientific">Phallusia mammillata</name>
    <dbReference type="NCBI Taxonomy" id="59560"/>
    <lineage>
        <taxon>Eukaryota</taxon>
        <taxon>Metazoa</taxon>
        <taxon>Chordata</taxon>
        <taxon>Tunicata</taxon>
        <taxon>Ascidiacea</taxon>
        <taxon>Phlebobranchia</taxon>
        <taxon>Ascidiidae</taxon>
        <taxon>Phallusia</taxon>
    </lineage>
</organism>
<dbReference type="SUPFAM" id="SSF48371">
    <property type="entry name" value="ARM repeat"/>
    <property type="match status" value="2"/>
</dbReference>
<evidence type="ECO:0000256" key="2">
    <source>
        <dbReference type="PROSITE-ProRule" id="PRU00103"/>
    </source>
</evidence>
<evidence type="ECO:0000256" key="1">
    <source>
        <dbReference type="ARBA" id="ARBA00022737"/>
    </source>
</evidence>
<feature type="domain" description="MROH2B-like N-terminal HEAT-repeats" evidence="5">
    <location>
        <begin position="38"/>
        <end position="255"/>
    </location>
</feature>
<evidence type="ECO:0000259" key="5">
    <source>
        <dbReference type="Pfam" id="PF23221"/>
    </source>
</evidence>